<evidence type="ECO:0000256" key="1">
    <source>
        <dbReference type="ARBA" id="ARBA00022723"/>
    </source>
</evidence>
<accession>A0A2G8K7G9</accession>
<evidence type="ECO:0008006" key="9">
    <source>
        <dbReference type="Google" id="ProtNLM"/>
    </source>
</evidence>
<dbReference type="InterPro" id="IPR005135">
    <property type="entry name" value="Endo/exonuclease/phosphatase"/>
</dbReference>
<gene>
    <name evidence="7" type="ORF">BSL78_19186</name>
</gene>
<proteinExistence type="predicted"/>
<evidence type="ECO:0000259" key="6">
    <source>
        <dbReference type="PROSITE" id="PS50878"/>
    </source>
</evidence>
<evidence type="ECO:0000256" key="4">
    <source>
        <dbReference type="PROSITE-ProRule" id="PRU00146"/>
    </source>
</evidence>
<evidence type="ECO:0000256" key="2">
    <source>
        <dbReference type="ARBA" id="ARBA00022771"/>
    </source>
</evidence>
<dbReference type="CDD" id="cd01650">
    <property type="entry name" value="RT_nLTR_like"/>
    <property type="match status" value="1"/>
</dbReference>
<dbReference type="STRING" id="307972.A0A2G8K7G9"/>
<dbReference type="GO" id="GO:0003824">
    <property type="term" value="F:catalytic activity"/>
    <property type="evidence" value="ECO:0007669"/>
    <property type="project" value="InterPro"/>
</dbReference>
<dbReference type="InterPro" id="IPR019787">
    <property type="entry name" value="Znf_PHD-finger"/>
</dbReference>
<dbReference type="InterPro" id="IPR001965">
    <property type="entry name" value="Znf_PHD"/>
</dbReference>
<dbReference type="InterPro" id="IPR043502">
    <property type="entry name" value="DNA/RNA_pol_sf"/>
</dbReference>
<name>A0A2G8K7G9_STIJA</name>
<evidence type="ECO:0000259" key="5">
    <source>
        <dbReference type="PROSITE" id="PS50016"/>
    </source>
</evidence>
<dbReference type="Pfam" id="PF00078">
    <property type="entry name" value="RVT_1"/>
    <property type="match status" value="1"/>
</dbReference>
<dbReference type="AlphaFoldDB" id="A0A2G8K7G9"/>
<evidence type="ECO:0000313" key="8">
    <source>
        <dbReference type="Proteomes" id="UP000230750"/>
    </source>
</evidence>
<dbReference type="OrthoDB" id="10068389at2759"/>
<evidence type="ECO:0000256" key="3">
    <source>
        <dbReference type="ARBA" id="ARBA00022833"/>
    </source>
</evidence>
<dbReference type="PANTHER" id="PTHR33332">
    <property type="entry name" value="REVERSE TRANSCRIPTASE DOMAIN-CONTAINING PROTEIN"/>
    <property type="match status" value="1"/>
</dbReference>
<keyword evidence="8" id="KW-1185">Reference proteome</keyword>
<dbReference type="Pfam" id="PF03372">
    <property type="entry name" value="Exo_endo_phos"/>
    <property type="match status" value="1"/>
</dbReference>
<dbReference type="SUPFAM" id="SSF56219">
    <property type="entry name" value="DNase I-like"/>
    <property type="match status" value="1"/>
</dbReference>
<dbReference type="InterPro" id="IPR019786">
    <property type="entry name" value="Zinc_finger_PHD-type_CS"/>
</dbReference>
<dbReference type="Gene3D" id="3.30.40.10">
    <property type="entry name" value="Zinc/RING finger domain, C3HC4 (zinc finger)"/>
    <property type="match status" value="1"/>
</dbReference>
<organism evidence="7 8">
    <name type="scientific">Stichopus japonicus</name>
    <name type="common">Sea cucumber</name>
    <dbReference type="NCBI Taxonomy" id="307972"/>
    <lineage>
        <taxon>Eukaryota</taxon>
        <taxon>Metazoa</taxon>
        <taxon>Echinodermata</taxon>
        <taxon>Eleutherozoa</taxon>
        <taxon>Echinozoa</taxon>
        <taxon>Holothuroidea</taxon>
        <taxon>Aspidochirotacea</taxon>
        <taxon>Aspidochirotida</taxon>
        <taxon>Stichopodidae</taxon>
        <taxon>Apostichopus</taxon>
    </lineage>
</organism>
<keyword evidence="2 4" id="KW-0863">Zinc-finger</keyword>
<dbReference type="GO" id="GO:0008270">
    <property type="term" value="F:zinc ion binding"/>
    <property type="evidence" value="ECO:0007669"/>
    <property type="project" value="UniProtKB-KW"/>
</dbReference>
<dbReference type="SMART" id="SM00249">
    <property type="entry name" value="PHD"/>
    <property type="match status" value="1"/>
</dbReference>
<dbReference type="PROSITE" id="PS01359">
    <property type="entry name" value="ZF_PHD_1"/>
    <property type="match status" value="1"/>
</dbReference>
<dbReference type="Gene3D" id="3.60.10.10">
    <property type="entry name" value="Endonuclease/exonuclease/phosphatase"/>
    <property type="match status" value="1"/>
</dbReference>
<dbReference type="PROSITE" id="PS50878">
    <property type="entry name" value="RT_POL"/>
    <property type="match status" value="1"/>
</dbReference>
<dbReference type="SUPFAM" id="SSF56672">
    <property type="entry name" value="DNA/RNA polymerases"/>
    <property type="match status" value="1"/>
</dbReference>
<dbReference type="Pfam" id="PF00628">
    <property type="entry name" value="PHD"/>
    <property type="match status" value="1"/>
</dbReference>
<dbReference type="InterPro" id="IPR011011">
    <property type="entry name" value="Znf_FYVE_PHD"/>
</dbReference>
<dbReference type="EMBL" id="MRZV01000812">
    <property type="protein sequence ID" value="PIK43954.1"/>
    <property type="molecule type" value="Genomic_DNA"/>
</dbReference>
<dbReference type="PROSITE" id="PS50016">
    <property type="entry name" value="ZF_PHD_2"/>
    <property type="match status" value="1"/>
</dbReference>
<dbReference type="InterPro" id="IPR013083">
    <property type="entry name" value="Znf_RING/FYVE/PHD"/>
</dbReference>
<sequence length="944" mass="107289">MPNLSLELELESPTKGSRGGTSFSIYALSNLIKERCDASLNRRHKRALAASSRRHQERPLKFYKLAFIYLLLMAGDIHTNPGPNYKFPCGLCSKPVRINQRGIQCDNCNIWYHIKCTDVSVATYDRLSGTDEDWLCNQCQVPFQFADSFFDSDQSLSDTSLDSASTDTATSTNITNGNPFDIDLPRGLKICHLNIQGIRSSYDTLKLSMASKPFDVITLSETNLNDSVPDESITLPGFTCERKDGTTSKSHGIATFISNTLVGRRRLDLEVDHLDCLWTEIILPKTRPILIGSVYRSPNSDFVYLNDILNNISNALDCNYETLILGDFNLDLLPTCKKGLTKDMHDYTRRNELSQMISEPTRVTLHSRTLLDHIYVNRKKYVTQSGVIPTGLSDHRLIYAVRRANKPKHIPRKITTRSFKRFHQEAFIDDISKIPFSCIEGLDDIDLMWYTWKTLFNEVSDAHAPLKTVTVKGEHTPWVTDEFISMTWERDHLKKVAEKHGSLDTWARYKKCRNKLNNLASQLKLSTSNKILNKWQSGFRPGYSTTTALSYVVDDILSNMDGACGRKNYTGILFLDFKKAFDTVDHDILLDKLRSYGVVDSALDWFGSYLAGRYQIVQIENQYSDMMGIAFGVPQGSIIGPLLFSIYINDLPSATSESQAILYADDTAVIYSSEKISEIQQVLSTDLILIGKWLVKNKLTLNVKKTKSMLFGTPTMMKRADPLILHYDSHDIEQVHVFRYLGVLLDSTLTFKDHLSMICKKISCRLGILGRVKKYLPHKYRIMVYNSLISPHFDYASCTWSNTCAKYKKCLVSLQGRAGRIILDLPRTAPTADVLSALSWIPIEQRWNYHRQVFMHKIHIAAAPDYLCDKYAHVSSSESATRASTSGGFCLPHSNTIWGRRRQTCHGVNQWNALPRHIRMCNNTDTFKNKLKCAIRNGLAFWNL</sequence>
<evidence type="ECO:0000313" key="7">
    <source>
        <dbReference type="EMBL" id="PIK43954.1"/>
    </source>
</evidence>
<feature type="domain" description="Reverse transcriptase" evidence="6">
    <location>
        <begin position="489"/>
        <end position="745"/>
    </location>
</feature>
<protein>
    <recommendedName>
        <fullName evidence="9">RNA-directed DNA polymerase from mobile element jockey-like</fullName>
    </recommendedName>
</protein>
<dbReference type="InterPro" id="IPR036691">
    <property type="entry name" value="Endo/exonu/phosph_ase_sf"/>
</dbReference>
<feature type="domain" description="PHD-type" evidence="5">
    <location>
        <begin position="86"/>
        <end position="142"/>
    </location>
</feature>
<dbReference type="Proteomes" id="UP000230750">
    <property type="component" value="Unassembled WGS sequence"/>
</dbReference>
<keyword evidence="1" id="KW-0479">Metal-binding</keyword>
<reference evidence="7 8" key="1">
    <citation type="journal article" date="2017" name="PLoS Biol.">
        <title>The sea cucumber genome provides insights into morphological evolution and visceral regeneration.</title>
        <authorList>
            <person name="Zhang X."/>
            <person name="Sun L."/>
            <person name="Yuan J."/>
            <person name="Sun Y."/>
            <person name="Gao Y."/>
            <person name="Zhang L."/>
            <person name="Li S."/>
            <person name="Dai H."/>
            <person name="Hamel J.F."/>
            <person name="Liu C."/>
            <person name="Yu Y."/>
            <person name="Liu S."/>
            <person name="Lin W."/>
            <person name="Guo K."/>
            <person name="Jin S."/>
            <person name="Xu P."/>
            <person name="Storey K.B."/>
            <person name="Huan P."/>
            <person name="Zhang T."/>
            <person name="Zhou Y."/>
            <person name="Zhang J."/>
            <person name="Lin C."/>
            <person name="Li X."/>
            <person name="Xing L."/>
            <person name="Huo D."/>
            <person name="Sun M."/>
            <person name="Wang L."/>
            <person name="Mercier A."/>
            <person name="Li F."/>
            <person name="Yang H."/>
            <person name="Xiang J."/>
        </authorList>
    </citation>
    <scope>NUCLEOTIDE SEQUENCE [LARGE SCALE GENOMIC DNA]</scope>
    <source>
        <strain evidence="7">Shaxun</strain>
        <tissue evidence="7">Muscle</tissue>
    </source>
</reference>
<comment type="caution">
    <text evidence="7">The sequence shown here is derived from an EMBL/GenBank/DDBJ whole genome shotgun (WGS) entry which is preliminary data.</text>
</comment>
<keyword evidence="3" id="KW-0862">Zinc</keyword>
<dbReference type="SUPFAM" id="SSF57903">
    <property type="entry name" value="FYVE/PHD zinc finger"/>
    <property type="match status" value="1"/>
</dbReference>
<dbReference type="InterPro" id="IPR000477">
    <property type="entry name" value="RT_dom"/>
</dbReference>